<sequence length="144" mass="15741">MKIKQSSSIKKVIFVLIILGVVFLAGYLILQKKTPVANTGNQTSSTSSNLNAFAQCLSEKGVKMYGSYICSACAAQKKGLGEAYQYIDYVECHPNGPNPQTDLCLKRNITKTPTWILEKDGAVVKRLEGFQSHEDLASFSGCKL</sequence>
<keyword evidence="1" id="KW-0812">Transmembrane</keyword>
<dbReference type="PANTHER" id="PTHR34573:SF1">
    <property type="entry name" value="VITAMIN K EPOXIDE REDUCTASE DOMAIN-CONTAINING PROTEIN"/>
    <property type="match status" value="1"/>
</dbReference>
<dbReference type="Proteomes" id="UP000178565">
    <property type="component" value="Unassembled WGS sequence"/>
</dbReference>
<dbReference type="STRING" id="1797785.A3B45_05040"/>
<evidence type="ECO:0000256" key="1">
    <source>
        <dbReference type="SAM" id="Phobius"/>
    </source>
</evidence>
<name>A0A1F5KU96_9BACT</name>
<organism evidence="2 3">
    <name type="scientific">Candidatus Daviesbacteria bacterium RIFCSPLOWO2_01_FULL_39_12</name>
    <dbReference type="NCBI Taxonomy" id="1797785"/>
    <lineage>
        <taxon>Bacteria</taxon>
        <taxon>Candidatus Daviesiibacteriota</taxon>
    </lineage>
</organism>
<evidence type="ECO:0000313" key="3">
    <source>
        <dbReference type="Proteomes" id="UP000178565"/>
    </source>
</evidence>
<dbReference type="Gene3D" id="3.40.30.10">
    <property type="entry name" value="Glutaredoxin"/>
    <property type="match status" value="1"/>
</dbReference>
<reference evidence="2 3" key="1">
    <citation type="journal article" date="2016" name="Nat. Commun.">
        <title>Thousands of microbial genomes shed light on interconnected biogeochemical processes in an aquifer system.</title>
        <authorList>
            <person name="Anantharaman K."/>
            <person name="Brown C.T."/>
            <person name="Hug L.A."/>
            <person name="Sharon I."/>
            <person name="Castelle C.J."/>
            <person name="Probst A.J."/>
            <person name="Thomas B.C."/>
            <person name="Singh A."/>
            <person name="Wilkins M.J."/>
            <person name="Karaoz U."/>
            <person name="Brodie E.L."/>
            <person name="Williams K.H."/>
            <person name="Hubbard S.S."/>
            <person name="Banfield J.F."/>
        </authorList>
    </citation>
    <scope>NUCLEOTIDE SEQUENCE [LARGE SCALE GENOMIC DNA]</scope>
</reference>
<comment type="caution">
    <text evidence="2">The sequence shown here is derived from an EMBL/GenBank/DDBJ whole genome shotgun (WGS) entry which is preliminary data.</text>
</comment>
<accession>A0A1F5KU96</accession>
<dbReference type="SUPFAM" id="SSF52833">
    <property type="entry name" value="Thioredoxin-like"/>
    <property type="match status" value="1"/>
</dbReference>
<keyword evidence="1" id="KW-1133">Transmembrane helix</keyword>
<keyword evidence="1" id="KW-0472">Membrane</keyword>
<proteinExistence type="predicted"/>
<dbReference type="PANTHER" id="PTHR34573">
    <property type="entry name" value="VKC DOMAIN-CONTAINING PROTEIN"/>
    <property type="match status" value="1"/>
</dbReference>
<evidence type="ECO:0000313" key="2">
    <source>
        <dbReference type="EMBL" id="OGE44486.1"/>
    </source>
</evidence>
<gene>
    <name evidence="2" type="ORF">A3B45_05040</name>
</gene>
<dbReference type="InterPro" id="IPR036249">
    <property type="entry name" value="Thioredoxin-like_sf"/>
</dbReference>
<dbReference type="AlphaFoldDB" id="A0A1F5KU96"/>
<dbReference type="EMBL" id="MFDM01000001">
    <property type="protein sequence ID" value="OGE44486.1"/>
    <property type="molecule type" value="Genomic_DNA"/>
</dbReference>
<feature type="transmembrane region" description="Helical" evidence="1">
    <location>
        <begin position="12"/>
        <end position="30"/>
    </location>
</feature>
<evidence type="ECO:0008006" key="4">
    <source>
        <dbReference type="Google" id="ProtNLM"/>
    </source>
</evidence>
<protein>
    <recommendedName>
        <fullName evidence="4">Thioredoxin domain-containing protein</fullName>
    </recommendedName>
</protein>